<name>U4VE03_9HYPH</name>
<dbReference type="EMBL" id="ASXJ01000080">
    <property type="protein sequence ID" value="ERM02529.1"/>
    <property type="molecule type" value="Genomic_DNA"/>
</dbReference>
<dbReference type="Proteomes" id="UP000016842">
    <property type="component" value="Unassembled WGS sequence"/>
</dbReference>
<reference evidence="1 2" key="1">
    <citation type="journal article" date="2014" name="FEMS Microbiol. Lett.">
        <title>Genome sequencing analysis reveals virulence-related gene content of Ochrobactrum intermedium strain 229E, a urease-positive strain isolated from the human gastric niche.</title>
        <authorList>
            <person name="Kulkarni G.J."/>
            <person name="Shetty S."/>
            <person name="Dharne M.S."/>
            <person name="Shouche Y.S."/>
        </authorList>
    </citation>
    <scope>NUCLEOTIDE SEQUENCE [LARGE SCALE GENOMIC DNA]</scope>
    <source>
        <strain evidence="1 2">229E</strain>
    </source>
</reference>
<organism evidence="1 2">
    <name type="scientific">Brucella intermedia 229E</name>
    <dbReference type="NCBI Taxonomy" id="1337887"/>
    <lineage>
        <taxon>Bacteria</taxon>
        <taxon>Pseudomonadati</taxon>
        <taxon>Pseudomonadota</taxon>
        <taxon>Alphaproteobacteria</taxon>
        <taxon>Hyphomicrobiales</taxon>
        <taxon>Brucellaceae</taxon>
        <taxon>Brucella/Ochrobactrum group</taxon>
        <taxon>Brucella</taxon>
    </lineage>
</organism>
<gene>
    <name evidence="1" type="ORF">Q644_16105</name>
</gene>
<accession>U4VE03</accession>
<comment type="caution">
    <text evidence="1">The sequence shown here is derived from an EMBL/GenBank/DDBJ whole genome shotgun (WGS) entry which is preliminary data.</text>
</comment>
<evidence type="ECO:0000313" key="2">
    <source>
        <dbReference type="Proteomes" id="UP000016842"/>
    </source>
</evidence>
<proteinExistence type="predicted"/>
<protein>
    <submittedName>
        <fullName evidence="1">Uncharacterized protein</fullName>
    </submittedName>
</protein>
<sequence>MLPTSFSFIRTMTVGFGIAPNLLTLTHLP</sequence>
<dbReference type="AlphaFoldDB" id="U4VE03"/>
<evidence type="ECO:0000313" key="1">
    <source>
        <dbReference type="EMBL" id="ERM02529.1"/>
    </source>
</evidence>